<dbReference type="EMBL" id="JASOOY020000031">
    <property type="protein sequence ID" value="MEO3717720.1"/>
    <property type="molecule type" value="Genomic_DNA"/>
</dbReference>
<reference evidence="2" key="2">
    <citation type="submission" date="2023-05" db="EMBL/GenBank/DDBJ databases">
        <authorList>
            <person name="Du J."/>
        </authorList>
    </citation>
    <scope>NUCLEOTIDE SEQUENCE</scope>
    <source>
        <strain evidence="2">UMB1064</strain>
    </source>
</reference>
<reference evidence="2" key="3">
    <citation type="submission" date="2024-05" db="EMBL/GenBank/DDBJ databases">
        <authorList>
            <person name="Wolfe A."/>
        </authorList>
    </citation>
    <scope>NUCLEOTIDE SEQUENCE</scope>
    <source>
        <strain evidence="2">UMB1064</strain>
    </source>
</reference>
<protein>
    <submittedName>
        <fullName evidence="2">Rhodanese-like domain-containing protein</fullName>
    </submittedName>
</protein>
<dbReference type="Proteomes" id="UP000595198">
    <property type="component" value="Chromosome"/>
</dbReference>
<proteinExistence type="predicted"/>
<organism evidence="2 7">
    <name type="scientific">Corynebacterium amycolatum</name>
    <dbReference type="NCBI Taxonomy" id="43765"/>
    <lineage>
        <taxon>Bacteria</taxon>
        <taxon>Bacillati</taxon>
        <taxon>Actinomycetota</taxon>
        <taxon>Actinomycetes</taxon>
        <taxon>Mycobacteriales</taxon>
        <taxon>Corynebacteriaceae</taxon>
        <taxon>Corynebacterium</taxon>
    </lineage>
</organism>
<dbReference type="InterPro" id="IPR050229">
    <property type="entry name" value="GlpE_sulfurtransferase"/>
</dbReference>
<keyword evidence="6" id="KW-1185">Reference proteome</keyword>
<dbReference type="InterPro" id="IPR001763">
    <property type="entry name" value="Rhodanese-like_dom"/>
</dbReference>
<dbReference type="Proteomes" id="UP000594774">
    <property type="component" value="Chromosome"/>
</dbReference>
<evidence type="ECO:0000313" key="7">
    <source>
        <dbReference type="Proteomes" id="UP001223646"/>
    </source>
</evidence>
<dbReference type="CDD" id="cd00158">
    <property type="entry name" value="RHOD"/>
    <property type="match status" value="1"/>
</dbReference>
<dbReference type="SMART" id="SM00450">
    <property type="entry name" value="RHOD"/>
    <property type="match status" value="1"/>
</dbReference>
<dbReference type="Pfam" id="PF00581">
    <property type="entry name" value="Rhodanese"/>
    <property type="match status" value="1"/>
</dbReference>
<name>A0AAW9SRB0_CORAY</name>
<dbReference type="AlphaFoldDB" id="A0AAW9SRB0"/>
<gene>
    <name evidence="3" type="ORF">I6G95_01195</name>
    <name evidence="4" type="ORF">I6H48_01805</name>
    <name evidence="2" type="ORF">QP460_008965</name>
</gene>
<dbReference type="Gene3D" id="3.40.250.10">
    <property type="entry name" value="Rhodanese-like domain"/>
    <property type="match status" value="1"/>
</dbReference>
<evidence type="ECO:0000313" key="3">
    <source>
        <dbReference type="EMBL" id="QPR31128.1"/>
    </source>
</evidence>
<dbReference type="InterPro" id="IPR036873">
    <property type="entry name" value="Rhodanese-like_dom_sf"/>
</dbReference>
<dbReference type="EMBL" id="CP065628">
    <property type="protein sequence ID" value="QPR31128.1"/>
    <property type="molecule type" value="Genomic_DNA"/>
</dbReference>
<dbReference type="RefSeq" id="WP_049171913.1">
    <property type="nucleotide sequence ID" value="NZ_CP065628.1"/>
</dbReference>
<dbReference type="PANTHER" id="PTHR43031:SF7">
    <property type="entry name" value="NITRIC OXIDE REDUCTASE FLRD-NAD(+) REDUCTASE"/>
    <property type="match status" value="1"/>
</dbReference>
<dbReference type="SUPFAM" id="SSF52821">
    <property type="entry name" value="Rhodanese/Cell cycle control phosphatase"/>
    <property type="match status" value="1"/>
</dbReference>
<evidence type="ECO:0000313" key="2">
    <source>
        <dbReference type="EMBL" id="MEO3717720.1"/>
    </source>
</evidence>
<dbReference type="PROSITE" id="PS50206">
    <property type="entry name" value="RHODANESE_3"/>
    <property type="match status" value="1"/>
</dbReference>
<evidence type="ECO:0000313" key="5">
    <source>
        <dbReference type="Proteomes" id="UP000594774"/>
    </source>
</evidence>
<dbReference type="EMBL" id="CP066023">
    <property type="protein sequence ID" value="QQB83007.1"/>
    <property type="molecule type" value="Genomic_DNA"/>
</dbReference>
<feature type="domain" description="Rhodanese" evidence="1">
    <location>
        <begin position="9"/>
        <end position="96"/>
    </location>
</feature>
<evidence type="ECO:0000313" key="6">
    <source>
        <dbReference type="Proteomes" id="UP000595198"/>
    </source>
</evidence>
<evidence type="ECO:0000259" key="1">
    <source>
        <dbReference type="PROSITE" id="PS50206"/>
    </source>
</evidence>
<evidence type="ECO:0000313" key="4">
    <source>
        <dbReference type="EMBL" id="QQB83007.1"/>
    </source>
</evidence>
<sequence>METVNVSEVPEDAQIIDVRSQMEWDDGHATGAIHIPMEEIPSRYGELDLDSDIYLMCRSGGRAAQVSSWLEKNGIDTIVITGGMIDWEHFGRPMEKAN</sequence>
<reference evidence="5 6" key="1">
    <citation type="submission" date="2020-12" db="EMBL/GenBank/DDBJ databases">
        <title>FDA dAtabase for Regulatory Grade micrObial Sequences (FDA-ARGOS): Supporting development and validation of Infectious Disease Dx tests.</title>
        <authorList>
            <person name="Sproer C."/>
            <person name="Gronow S."/>
            <person name="Severitt S."/>
            <person name="Schroder I."/>
            <person name="Tallon L."/>
            <person name="Sadzewicz L."/>
            <person name="Zhao X."/>
            <person name="Boylan J."/>
            <person name="Ott S."/>
            <person name="Bowen H."/>
            <person name="Vavikolanu K."/>
            <person name="Mehta A."/>
            <person name="Aluvathingal J."/>
            <person name="Nadendla S."/>
            <person name="Lowell S."/>
            <person name="Myers T."/>
            <person name="Yan Y."/>
            <person name="Sichtig H."/>
        </authorList>
    </citation>
    <scope>NUCLEOTIDE SEQUENCE [LARGE SCALE GENOMIC DNA]</scope>
    <source>
        <strain evidence="3 5">FDAARGOS_938</strain>
        <strain evidence="4 6">FDAARGOS_991</strain>
    </source>
</reference>
<dbReference type="Proteomes" id="UP001223646">
    <property type="component" value="Unassembled WGS sequence"/>
</dbReference>
<accession>A0AAW9SRB0</accession>
<dbReference type="PANTHER" id="PTHR43031">
    <property type="entry name" value="FAD-DEPENDENT OXIDOREDUCTASE"/>
    <property type="match status" value="1"/>
</dbReference>